<evidence type="ECO:0000313" key="3">
    <source>
        <dbReference type="EMBL" id="KAF0024089.1"/>
    </source>
</evidence>
<dbReference type="Proteomes" id="UP000438429">
    <property type="component" value="Unassembled WGS sequence"/>
</dbReference>
<organism evidence="3 4">
    <name type="scientific">Scophthalmus maximus</name>
    <name type="common">Turbot</name>
    <name type="synonym">Psetta maxima</name>
    <dbReference type="NCBI Taxonomy" id="52904"/>
    <lineage>
        <taxon>Eukaryota</taxon>
        <taxon>Metazoa</taxon>
        <taxon>Chordata</taxon>
        <taxon>Craniata</taxon>
        <taxon>Vertebrata</taxon>
        <taxon>Euteleostomi</taxon>
        <taxon>Actinopterygii</taxon>
        <taxon>Neopterygii</taxon>
        <taxon>Teleostei</taxon>
        <taxon>Neoteleostei</taxon>
        <taxon>Acanthomorphata</taxon>
        <taxon>Carangaria</taxon>
        <taxon>Pleuronectiformes</taxon>
        <taxon>Pleuronectoidei</taxon>
        <taxon>Scophthalmidae</taxon>
        <taxon>Scophthalmus</taxon>
    </lineage>
</organism>
<proteinExistence type="predicted"/>
<gene>
    <name evidence="3" type="ORF">F2P81_022891</name>
</gene>
<evidence type="ECO:0000313" key="4">
    <source>
        <dbReference type="Proteomes" id="UP000438429"/>
    </source>
</evidence>
<reference evidence="3 4" key="1">
    <citation type="submission" date="2019-06" db="EMBL/GenBank/DDBJ databases">
        <title>Draft genomes of female and male turbot (Scophthalmus maximus).</title>
        <authorList>
            <person name="Xu H."/>
            <person name="Xu X.-W."/>
            <person name="Shao C."/>
            <person name="Chen S."/>
        </authorList>
    </citation>
    <scope>NUCLEOTIDE SEQUENCE [LARGE SCALE GENOMIC DNA]</scope>
    <source>
        <strain evidence="3">Ysfricsl-2016a</strain>
        <tissue evidence="3">Blood</tissue>
    </source>
</reference>
<comment type="caution">
    <text evidence="3">The sequence shown here is derived from an EMBL/GenBank/DDBJ whole genome shotgun (WGS) entry which is preliminary data.</text>
</comment>
<evidence type="ECO:0000256" key="2">
    <source>
        <dbReference type="SAM" id="SignalP"/>
    </source>
</evidence>
<dbReference type="AlphaFoldDB" id="A0A6A4RUY2"/>
<feature type="region of interest" description="Disordered" evidence="1">
    <location>
        <begin position="44"/>
        <end position="65"/>
    </location>
</feature>
<feature type="signal peptide" evidence="2">
    <location>
        <begin position="1"/>
        <end position="23"/>
    </location>
</feature>
<keyword evidence="2" id="KW-0732">Signal</keyword>
<evidence type="ECO:0000256" key="1">
    <source>
        <dbReference type="SAM" id="MobiDB-lite"/>
    </source>
</evidence>
<accession>A0A6A4RUY2</accession>
<sequence>MESVRAVVFLSVCLTLLTSLCQGQRSADSSTPDEPIVELQGGSLCGEESERHPPGENMTDSCQSNGFMLTISS</sequence>
<protein>
    <submittedName>
        <fullName evidence="3">Uncharacterized protein</fullName>
    </submittedName>
</protein>
<feature type="chain" id="PRO_5025578140" evidence="2">
    <location>
        <begin position="24"/>
        <end position="73"/>
    </location>
</feature>
<dbReference type="EMBL" id="VEVO01000021">
    <property type="protein sequence ID" value="KAF0024089.1"/>
    <property type="molecule type" value="Genomic_DNA"/>
</dbReference>
<name>A0A6A4RUY2_SCOMX</name>